<reference evidence="1" key="1">
    <citation type="submission" date="2023-07" db="EMBL/GenBank/DDBJ databases">
        <title>Genomic Encyclopedia of Type Strains, Phase IV (KMG-IV): sequencing the most valuable type-strain genomes for metagenomic binning, comparative biology and taxonomic classification.</title>
        <authorList>
            <person name="Goeker M."/>
        </authorList>
    </citation>
    <scope>NUCLEOTIDE SEQUENCE</scope>
    <source>
        <strain evidence="1">DSM 21202</strain>
    </source>
</reference>
<protein>
    <submittedName>
        <fullName evidence="1">PhiE125 gp8 family phage protein</fullName>
    </submittedName>
</protein>
<dbReference type="RefSeq" id="WP_306887763.1">
    <property type="nucleotide sequence ID" value="NZ_JAUSUL010000009.1"/>
</dbReference>
<dbReference type="NCBIfam" id="TIGR02215">
    <property type="entry name" value="phage_chp_gp8"/>
    <property type="match status" value="1"/>
</dbReference>
<dbReference type="CDD" id="cd08054">
    <property type="entry name" value="gp6"/>
    <property type="match status" value="1"/>
</dbReference>
<comment type="caution">
    <text evidence="1">The sequence shown here is derived from an EMBL/GenBank/DDBJ whole genome shotgun (WGS) entry which is preliminary data.</text>
</comment>
<dbReference type="Gene3D" id="1.10.3230.30">
    <property type="entry name" value="Phage gp6-like head-tail connector protein"/>
    <property type="match status" value="1"/>
</dbReference>
<dbReference type="EMBL" id="JAUSUL010000009">
    <property type="protein sequence ID" value="MDQ0317836.1"/>
    <property type="molecule type" value="Genomic_DNA"/>
</dbReference>
<dbReference type="NCBIfam" id="TIGR01560">
    <property type="entry name" value="put_DNA_pack"/>
    <property type="match status" value="2"/>
</dbReference>
<evidence type="ECO:0000313" key="1">
    <source>
        <dbReference type="EMBL" id="MDQ0317836.1"/>
    </source>
</evidence>
<gene>
    <name evidence="1" type="ORF">J2S73_004323</name>
</gene>
<dbReference type="Proteomes" id="UP001229244">
    <property type="component" value="Unassembled WGS sequence"/>
</dbReference>
<dbReference type="Pfam" id="PF05135">
    <property type="entry name" value="Phage_connect_1"/>
    <property type="match status" value="1"/>
</dbReference>
<keyword evidence="2" id="KW-1185">Reference proteome</keyword>
<name>A0AAE3VTG6_9HYPH</name>
<dbReference type="InterPro" id="IPR006450">
    <property type="entry name" value="Phage_HK97_gp6-like"/>
</dbReference>
<organism evidence="1 2">
    <name type="scientific">Amorphus orientalis</name>
    <dbReference type="NCBI Taxonomy" id="649198"/>
    <lineage>
        <taxon>Bacteria</taxon>
        <taxon>Pseudomonadati</taxon>
        <taxon>Pseudomonadota</taxon>
        <taxon>Alphaproteobacteria</taxon>
        <taxon>Hyphomicrobiales</taxon>
        <taxon>Amorphaceae</taxon>
        <taxon>Amorphus</taxon>
    </lineage>
</organism>
<dbReference type="InterPro" id="IPR011738">
    <property type="entry name" value="Phage_CHP"/>
</dbReference>
<evidence type="ECO:0000313" key="2">
    <source>
        <dbReference type="Proteomes" id="UP001229244"/>
    </source>
</evidence>
<proteinExistence type="predicted"/>
<accession>A0AAE3VTG6</accession>
<dbReference type="AlphaFoldDB" id="A0AAE3VTG6"/>
<sequence>MTAILTDPPASEPVTLAEAKAHLRVDAADDDTLIGDLIAAARRHVEIATGRALIAQGWRIIREDMKAAGLLRLEPQPILSVDAVTLRRADGTASVLASDRYVVDLATARLRMLASGEPLAGSQVEVDVTAGYGSGASDVPAPLRQAVLMLAAHWYQHREAALADPPEPVALGLASLVRPFRLTRVA</sequence>
<dbReference type="InterPro" id="IPR021146">
    <property type="entry name" value="Phage_gp6-like_head-tail"/>
</dbReference>